<dbReference type="InterPro" id="IPR005195">
    <property type="entry name" value="Glyco_hydro_65_M"/>
</dbReference>
<keyword evidence="10" id="KW-1185">Reference proteome</keyword>
<dbReference type="PANTHER" id="PTHR11051">
    <property type="entry name" value="GLYCOSYL HYDROLASE-RELATED"/>
    <property type="match status" value="1"/>
</dbReference>
<gene>
    <name evidence="9" type="primary">treP</name>
    <name evidence="9" type="ORF">Llon_0908</name>
</gene>
<dbReference type="GO" id="GO:0047656">
    <property type="term" value="F:alpha,alpha-trehalose phosphorylase activity"/>
    <property type="evidence" value="ECO:0007669"/>
    <property type="project" value="UniProtKB-EC"/>
</dbReference>
<dbReference type="Pfam" id="PF03636">
    <property type="entry name" value="Glyco_hydro_65N"/>
    <property type="match status" value="1"/>
</dbReference>
<dbReference type="Gene3D" id="1.50.10.10">
    <property type="match status" value="1"/>
</dbReference>
<dbReference type="InterPro" id="IPR037018">
    <property type="entry name" value="GH65_N"/>
</dbReference>
<reference evidence="9 10" key="1">
    <citation type="submission" date="2015-11" db="EMBL/GenBank/DDBJ databases">
        <title>Genomic analysis of 38 Legionella species identifies large and diverse effector repertoires.</title>
        <authorList>
            <person name="Burstein D."/>
            <person name="Amaro F."/>
            <person name="Zusman T."/>
            <person name="Lifshitz Z."/>
            <person name="Cohen O."/>
            <person name="Gilbert J.A."/>
            <person name="Pupko T."/>
            <person name="Shuman H.A."/>
            <person name="Segal G."/>
        </authorList>
    </citation>
    <scope>NUCLEOTIDE SEQUENCE [LARGE SCALE GENOMIC DNA]</scope>
    <source>
        <strain evidence="9 10">ATCC 49505</strain>
    </source>
</reference>
<dbReference type="AlphaFoldDB" id="A0A0W0VNT4"/>
<keyword evidence="2 9" id="KW-0328">Glycosyltransferase</keyword>
<dbReference type="GO" id="GO:0005975">
    <property type="term" value="P:carbohydrate metabolic process"/>
    <property type="evidence" value="ECO:0007669"/>
    <property type="project" value="InterPro"/>
</dbReference>
<protein>
    <submittedName>
        <fullName evidence="9">Alpha,alpha-trehalose phosphorylase</fullName>
        <ecNumber evidence="9">2.4.1.64</ecNumber>
    </submittedName>
</protein>
<dbReference type="EC" id="2.4.1.64" evidence="9"/>
<evidence type="ECO:0000256" key="2">
    <source>
        <dbReference type="ARBA" id="ARBA00022676"/>
    </source>
</evidence>
<feature type="domain" description="Glycoside hydrolase family 65 C-terminal" evidence="7">
    <location>
        <begin position="708"/>
        <end position="769"/>
    </location>
</feature>
<dbReference type="SUPFAM" id="SSF48208">
    <property type="entry name" value="Six-hairpin glycosidases"/>
    <property type="match status" value="1"/>
</dbReference>
<comment type="caution">
    <text evidence="9">The sequence shown here is derived from an EMBL/GenBank/DDBJ whole genome shotgun (WGS) entry which is preliminary data.</text>
</comment>
<dbReference type="PIRSF" id="PIRSF036289">
    <property type="entry name" value="Glycosyl_hydrolase_malt_phosph"/>
    <property type="match status" value="1"/>
</dbReference>
<dbReference type="Proteomes" id="UP000054997">
    <property type="component" value="Unassembled WGS sequence"/>
</dbReference>
<evidence type="ECO:0000259" key="7">
    <source>
        <dbReference type="Pfam" id="PF03633"/>
    </source>
</evidence>
<evidence type="ECO:0000313" key="9">
    <source>
        <dbReference type="EMBL" id="KTD21743.1"/>
    </source>
</evidence>
<evidence type="ECO:0000256" key="4">
    <source>
        <dbReference type="PIRSR" id="PIRSR036289-50"/>
    </source>
</evidence>
<dbReference type="GO" id="GO:0030246">
    <property type="term" value="F:carbohydrate binding"/>
    <property type="evidence" value="ECO:0007669"/>
    <property type="project" value="InterPro"/>
</dbReference>
<evidence type="ECO:0000256" key="5">
    <source>
        <dbReference type="PIRSR" id="PIRSR036289-51"/>
    </source>
</evidence>
<dbReference type="PANTHER" id="PTHR11051:SF8">
    <property type="entry name" value="PROTEIN-GLUCOSYLGALACTOSYLHYDROXYLYSINE GLUCOSIDASE"/>
    <property type="match status" value="1"/>
</dbReference>
<evidence type="ECO:0000259" key="6">
    <source>
        <dbReference type="Pfam" id="PF03632"/>
    </source>
</evidence>
<dbReference type="GO" id="GO:0004553">
    <property type="term" value="F:hydrolase activity, hydrolyzing O-glycosyl compounds"/>
    <property type="evidence" value="ECO:0007669"/>
    <property type="project" value="TreeGrafter"/>
</dbReference>
<feature type="binding site" evidence="5">
    <location>
        <begin position="611"/>
        <end position="612"/>
    </location>
    <ligand>
        <name>substrate</name>
    </ligand>
</feature>
<dbReference type="SUPFAM" id="SSF74650">
    <property type="entry name" value="Galactose mutarotase-like"/>
    <property type="match status" value="1"/>
</dbReference>
<dbReference type="InterPro" id="IPR005194">
    <property type="entry name" value="Glyco_hydro_65_C"/>
</dbReference>
<feature type="binding site" evidence="5">
    <location>
        <begin position="369"/>
        <end position="370"/>
    </location>
    <ligand>
        <name>substrate</name>
    </ligand>
</feature>
<feature type="domain" description="Glycoside hydrolase family 65 N-terminal" evidence="8">
    <location>
        <begin position="22"/>
        <end position="275"/>
    </location>
</feature>
<dbReference type="Pfam" id="PF03632">
    <property type="entry name" value="Glyco_hydro_65m"/>
    <property type="match status" value="1"/>
</dbReference>
<evidence type="ECO:0000259" key="8">
    <source>
        <dbReference type="Pfam" id="PF03636"/>
    </source>
</evidence>
<evidence type="ECO:0000313" key="10">
    <source>
        <dbReference type="Proteomes" id="UP000054997"/>
    </source>
</evidence>
<evidence type="ECO:0000256" key="1">
    <source>
        <dbReference type="ARBA" id="ARBA00006768"/>
    </source>
</evidence>
<proteinExistence type="inferred from homology"/>
<comment type="similarity">
    <text evidence="1">Belongs to the glycosyl hydrolase 65 family.</text>
</comment>
<accession>A0A0W0VNT4</accession>
<dbReference type="STRING" id="45068.Llon_0908"/>
<dbReference type="InterPro" id="IPR012341">
    <property type="entry name" value="6hp_glycosidase-like_sf"/>
</dbReference>
<dbReference type="Gene3D" id="2.60.420.10">
    <property type="entry name" value="Maltose phosphorylase, domain 3"/>
    <property type="match status" value="1"/>
</dbReference>
<dbReference type="InterPro" id="IPR011013">
    <property type="entry name" value="Gal_mutarotase_sf_dom"/>
</dbReference>
<feature type="domain" description="Glycoside hydrolase family 65 central catalytic" evidence="6">
    <location>
        <begin position="335"/>
        <end position="698"/>
    </location>
</feature>
<name>A0A0W0VNT4_9GAMM</name>
<dbReference type="EMBL" id="LNYK01000014">
    <property type="protein sequence ID" value="KTD21743.1"/>
    <property type="molecule type" value="Genomic_DNA"/>
</dbReference>
<dbReference type="OrthoDB" id="9816160at2"/>
<feature type="active site" description="Proton donor" evidence="4">
    <location>
        <position position="499"/>
    </location>
</feature>
<dbReference type="RefSeq" id="WP_058528906.1">
    <property type="nucleotide sequence ID" value="NZ_CAAAHZ010000002.1"/>
</dbReference>
<dbReference type="PATRIC" id="fig|45068.5.peg.978"/>
<keyword evidence="3 9" id="KW-0808">Transferase</keyword>
<dbReference type="InterPro" id="IPR008928">
    <property type="entry name" value="6-hairpin_glycosidase_sf"/>
</dbReference>
<organism evidence="9 10">
    <name type="scientific">Legionella londiniensis</name>
    <dbReference type="NCBI Taxonomy" id="45068"/>
    <lineage>
        <taxon>Bacteria</taxon>
        <taxon>Pseudomonadati</taxon>
        <taxon>Pseudomonadota</taxon>
        <taxon>Gammaproteobacteria</taxon>
        <taxon>Legionellales</taxon>
        <taxon>Legionellaceae</taxon>
        <taxon>Legionella</taxon>
    </lineage>
</organism>
<sequence length="793" mass="89579">MNMIHTEKKLDLGSHPWRITAQNLSPEYQLLLESLFAQANGYIGSRGSFEEPLGGDIPSCEGVYLNGLYQKEPIVYGESAYGFPLFNQKMLQVPNGKSLCISLDGEVLSAAHLNTQGVRSLDLQTGILNRSQQWQTISGKKLSLKSRRFVSLANPHLMCIEFCLKAENFSGPIEIISALDAGYQSTHNPSDPRVGKLSIMDGLNVLYFEQKTRLNAYLHAVRDTDWVVASVTFDAVSDDVMLHNISNLGETCLKQCYQLYLHQGQSVMFSKWIGYRHALSHEEPLLLSSLQAMVKQEAEKGFAHQKEEHASCWSFFWREADIVIEGDSQVQQGIRFNLFHVFQSVGRNGFSNIGAKGLTGPGYDGHYFWDTEIYVVPFLSLTEPKLARKLIEFRINTLNFARIRAREMSHPGGALYPWRTIGGEECSAYFPAGTAQYHINAAIAYALKYYLQATGDNQVLLEGAAEMLFETARLWLNLGHFNPRKNGLFCIDGVTGPDEYTAIVNNNFYTNAMAQMHLEFAVDTANSLEASHPVYMRNLSCAIGLTPEEILSWKKAAEAMYLPYDDTLNIHMQDDSFLQKAAWNFADTLKEKYPLLLHYHPLVIYRHQVLKQADVILAMYLLDEKFDIHQKKRNLAYYEPLTTHDSSLSSCIHSIAFSETGDLAKAYQFFMDTVCLDLDNHHGNSEHGVHIANMAGSWASIVCGFAGLRIRDNGLHFRPYLPERWQGYRFSIRYRDAVLAVHIAGDEARYQLQSGITLRFFHEDDELTLTAGKSSSVAKQLKKFVDINQKEPA</sequence>
<dbReference type="InterPro" id="IPR005196">
    <property type="entry name" value="Glyco_hydro_65_N"/>
</dbReference>
<evidence type="ECO:0000256" key="3">
    <source>
        <dbReference type="ARBA" id="ARBA00022679"/>
    </source>
</evidence>
<dbReference type="Pfam" id="PF03633">
    <property type="entry name" value="Glyco_hydro_65C"/>
    <property type="match status" value="1"/>
</dbReference>
<dbReference type="Gene3D" id="2.70.98.40">
    <property type="entry name" value="Glycoside hydrolase, family 65, N-terminal domain"/>
    <property type="match status" value="1"/>
</dbReference>
<dbReference type="InterPro" id="IPR017045">
    <property type="entry name" value="Malt_Pase/Glycosyl_Hdrlase"/>
</dbReference>